<sequence>MCGWLSIGNIRGGYGITCLFEPIGLALFTALGAVASPVDFDFNSLDVRDEAIEAVITEANVFDEASIADEAGEIDVAAENGEAGTLICYDGEKELTNCITIRPAPAETINAATGPKAVRLLFVVARSRGVEVRTESASLTALIDIALATRDIISLPKRLSLRELW</sequence>
<dbReference type="RefSeq" id="XP_040640726.1">
    <property type="nucleotide sequence ID" value="XM_040780084.1"/>
</dbReference>
<gene>
    <name evidence="1" type="ORF">EURHEDRAFT_401422</name>
</gene>
<dbReference type="HOGENOM" id="CLU_1610394_0_0_1"/>
<dbReference type="OrthoDB" id="4478077at2759"/>
<reference evidence="2" key="1">
    <citation type="journal article" date="2014" name="Nat. Commun.">
        <title>Genomic adaptations of the halophilic Dead Sea filamentous fungus Eurotium rubrum.</title>
        <authorList>
            <person name="Kis-Papo T."/>
            <person name="Weig A.R."/>
            <person name="Riley R."/>
            <person name="Persoh D."/>
            <person name="Salamov A."/>
            <person name="Sun H."/>
            <person name="Lipzen A."/>
            <person name="Wasser S.P."/>
            <person name="Rambold G."/>
            <person name="Grigoriev I.V."/>
            <person name="Nevo E."/>
        </authorList>
    </citation>
    <scope>NUCLEOTIDE SEQUENCE [LARGE SCALE GENOMIC DNA]</scope>
    <source>
        <strain evidence="2">CBS 135680</strain>
    </source>
</reference>
<organism evidence="1 2">
    <name type="scientific">Aspergillus ruber (strain CBS 135680)</name>
    <dbReference type="NCBI Taxonomy" id="1388766"/>
    <lineage>
        <taxon>Eukaryota</taxon>
        <taxon>Fungi</taxon>
        <taxon>Dikarya</taxon>
        <taxon>Ascomycota</taxon>
        <taxon>Pezizomycotina</taxon>
        <taxon>Eurotiomycetes</taxon>
        <taxon>Eurotiomycetidae</taxon>
        <taxon>Eurotiales</taxon>
        <taxon>Aspergillaceae</taxon>
        <taxon>Aspergillus</taxon>
        <taxon>Aspergillus subgen. Aspergillus</taxon>
    </lineage>
</organism>
<dbReference type="Proteomes" id="UP000019804">
    <property type="component" value="Unassembled WGS sequence"/>
</dbReference>
<proteinExistence type="predicted"/>
<accession>A0A017SJE4</accession>
<protein>
    <submittedName>
        <fullName evidence="1">Uncharacterized protein</fullName>
    </submittedName>
</protein>
<dbReference type="GeneID" id="63695208"/>
<evidence type="ECO:0000313" key="2">
    <source>
        <dbReference type="Proteomes" id="UP000019804"/>
    </source>
</evidence>
<evidence type="ECO:0000313" key="1">
    <source>
        <dbReference type="EMBL" id="EYE97038.1"/>
    </source>
</evidence>
<dbReference type="AlphaFoldDB" id="A0A017SJE4"/>
<keyword evidence="2" id="KW-1185">Reference proteome</keyword>
<dbReference type="EMBL" id="KK088417">
    <property type="protein sequence ID" value="EYE97038.1"/>
    <property type="molecule type" value="Genomic_DNA"/>
</dbReference>
<name>A0A017SJE4_ASPRC</name>